<feature type="transmembrane region" description="Helical" evidence="1">
    <location>
        <begin position="12"/>
        <end position="31"/>
    </location>
</feature>
<keyword evidence="3" id="KW-1185">Reference proteome</keyword>
<comment type="caution">
    <text evidence="2">The sequence shown here is derived from an EMBL/GenBank/DDBJ whole genome shotgun (WGS) entry which is preliminary data.</text>
</comment>
<evidence type="ECO:0000313" key="2">
    <source>
        <dbReference type="EMBL" id="MDX8539900.1"/>
    </source>
</evidence>
<evidence type="ECO:0000256" key="1">
    <source>
        <dbReference type="SAM" id="Phobius"/>
    </source>
</evidence>
<protein>
    <recommendedName>
        <fullName evidence="4">PH domain-containing protein</fullName>
    </recommendedName>
</protein>
<evidence type="ECO:0008006" key="4">
    <source>
        <dbReference type="Google" id="ProtNLM"/>
    </source>
</evidence>
<dbReference type="EMBL" id="JAVIIP010000011">
    <property type="protein sequence ID" value="MDX8539900.1"/>
    <property type="molecule type" value="Genomic_DNA"/>
</dbReference>
<gene>
    <name evidence="2" type="ORF">RFM23_19960</name>
</gene>
<keyword evidence="1" id="KW-1133">Transmembrane helix</keyword>
<dbReference type="Proteomes" id="UP001276564">
    <property type="component" value="Unassembled WGS sequence"/>
</dbReference>
<evidence type="ECO:0000313" key="3">
    <source>
        <dbReference type="Proteomes" id="UP001276564"/>
    </source>
</evidence>
<organism evidence="2 3">
    <name type="scientific">Mesorhizobium abyssinicae</name>
    <dbReference type="NCBI Taxonomy" id="1209958"/>
    <lineage>
        <taxon>Bacteria</taxon>
        <taxon>Pseudomonadati</taxon>
        <taxon>Pseudomonadota</taxon>
        <taxon>Alphaproteobacteria</taxon>
        <taxon>Hyphomicrobiales</taxon>
        <taxon>Phyllobacteriaceae</taxon>
        <taxon>Mesorhizobium</taxon>
    </lineage>
</organism>
<keyword evidence="1" id="KW-0812">Transmembrane</keyword>
<accession>A0ABU5ARI0</accession>
<feature type="transmembrane region" description="Helical" evidence="1">
    <location>
        <begin position="43"/>
        <end position="61"/>
    </location>
</feature>
<sequence length="159" mass="16846">MSVELRNSPTNKFSSVAGSLLMAAIFGFYALKGLVNGADGGRVFFVALLALGFLGFGGYLARGAFDTSVKVVLDENGFRDRRRGDVLVPWDKVQSVRLSSPGKGSGVVSFELNEAPPDALANALFGGNTVRMEINSLDMSGPDIVAEIERLAPHVVVGR</sequence>
<dbReference type="RefSeq" id="WP_127394278.1">
    <property type="nucleotide sequence ID" value="NZ_JAVIIP010000011.1"/>
</dbReference>
<reference evidence="2 3" key="1">
    <citation type="submission" date="2023-08" db="EMBL/GenBank/DDBJ databases">
        <title>Implementing the SeqCode for naming new Mesorhizobium species isolated from Vachellia karroo root nodules.</title>
        <authorList>
            <person name="Van Lill M."/>
        </authorList>
    </citation>
    <scope>NUCLEOTIDE SEQUENCE [LARGE SCALE GENOMIC DNA]</scope>
    <source>
        <strain evidence="2 3">VK4B</strain>
    </source>
</reference>
<name>A0ABU5ARI0_9HYPH</name>
<keyword evidence="1" id="KW-0472">Membrane</keyword>
<proteinExistence type="predicted"/>